<feature type="binding site" evidence="3">
    <location>
        <position position="72"/>
    </location>
    <ligand>
        <name>Cu cation</name>
        <dbReference type="ChEBI" id="CHEBI:23378"/>
    </ligand>
</feature>
<reference evidence="7" key="1">
    <citation type="submission" date="2021-03" db="EMBL/GenBank/DDBJ databases">
        <title>Acanthopleuribacteraceae sp. M133.</title>
        <authorList>
            <person name="Wang G."/>
        </authorList>
    </citation>
    <scope>NUCLEOTIDE SEQUENCE</scope>
    <source>
        <strain evidence="7">M133</strain>
    </source>
</reference>
<evidence type="ECO:0000256" key="3">
    <source>
        <dbReference type="PIRSR" id="PIRSR603782-1"/>
    </source>
</evidence>
<protein>
    <submittedName>
        <fullName evidence="7">SCO family protein</fullName>
    </submittedName>
</protein>
<dbReference type="PANTHER" id="PTHR12151:SF25">
    <property type="entry name" value="LINALOOL DEHYDRATASE_ISOMERASE DOMAIN-CONTAINING PROTEIN"/>
    <property type="match status" value="1"/>
</dbReference>
<dbReference type="RefSeq" id="WP_237380949.1">
    <property type="nucleotide sequence ID" value="NZ_CP071793.1"/>
</dbReference>
<dbReference type="Gene3D" id="3.40.30.10">
    <property type="entry name" value="Glutaredoxin"/>
    <property type="match status" value="2"/>
</dbReference>
<evidence type="ECO:0000256" key="1">
    <source>
        <dbReference type="ARBA" id="ARBA00010996"/>
    </source>
</evidence>
<dbReference type="Pfam" id="PF02630">
    <property type="entry name" value="SCO1-SenC"/>
    <property type="match status" value="2"/>
</dbReference>
<keyword evidence="3" id="KW-0479">Metal-binding</keyword>
<feature type="binding site" evidence="3">
    <location>
        <position position="76"/>
    </location>
    <ligand>
        <name>Cu cation</name>
        <dbReference type="ChEBI" id="CHEBI:23378"/>
    </ligand>
</feature>
<feature type="domain" description="Thioredoxin" evidence="6">
    <location>
        <begin position="32"/>
        <end position="191"/>
    </location>
</feature>
<evidence type="ECO:0000313" key="7">
    <source>
        <dbReference type="EMBL" id="QTD50853.1"/>
    </source>
</evidence>
<keyword evidence="2 3" id="KW-0186">Copper</keyword>
<evidence type="ECO:0000256" key="2">
    <source>
        <dbReference type="ARBA" id="ARBA00023008"/>
    </source>
</evidence>
<dbReference type="SUPFAM" id="SSF52833">
    <property type="entry name" value="Thioredoxin-like"/>
    <property type="match status" value="2"/>
</dbReference>
<feature type="region of interest" description="Disordered" evidence="5">
    <location>
        <begin position="190"/>
        <end position="221"/>
    </location>
</feature>
<dbReference type="InterPro" id="IPR003782">
    <property type="entry name" value="SCO1/SenC"/>
</dbReference>
<dbReference type="PROSITE" id="PS51352">
    <property type="entry name" value="THIOREDOXIN_2"/>
    <property type="match status" value="1"/>
</dbReference>
<dbReference type="InterPro" id="IPR013766">
    <property type="entry name" value="Thioredoxin_domain"/>
</dbReference>
<dbReference type="InterPro" id="IPR036249">
    <property type="entry name" value="Thioredoxin-like_sf"/>
</dbReference>
<feature type="disulfide bond" description="Redox-active" evidence="4">
    <location>
        <begin position="72"/>
        <end position="76"/>
    </location>
</feature>
<keyword evidence="8" id="KW-1185">Reference proteome</keyword>
<dbReference type="Proteomes" id="UP000663929">
    <property type="component" value="Chromosome"/>
</dbReference>
<dbReference type="KEGG" id="scor:J3U87_00160"/>
<gene>
    <name evidence="7" type="ORF">J3U87_00160</name>
</gene>
<evidence type="ECO:0000313" key="8">
    <source>
        <dbReference type="Proteomes" id="UP000663929"/>
    </source>
</evidence>
<evidence type="ECO:0000259" key="6">
    <source>
        <dbReference type="PROSITE" id="PS51352"/>
    </source>
</evidence>
<comment type="similarity">
    <text evidence="1">Belongs to the SCO1/2 family.</text>
</comment>
<dbReference type="EMBL" id="CP071793">
    <property type="protein sequence ID" value="QTD50853.1"/>
    <property type="molecule type" value="Genomic_DNA"/>
</dbReference>
<dbReference type="GO" id="GO:0046872">
    <property type="term" value="F:metal ion binding"/>
    <property type="evidence" value="ECO:0007669"/>
    <property type="project" value="UniProtKB-KW"/>
</dbReference>
<organism evidence="7 8">
    <name type="scientific">Sulfidibacter corallicola</name>
    <dbReference type="NCBI Taxonomy" id="2818388"/>
    <lineage>
        <taxon>Bacteria</taxon>
        <taxon>Pseudomonadati</taxon>
        <taxon>Acidobacteriota</taxon>
        <taxon>Holophagae</taxon>
        <taxon>Acanthopleuribacterales</taxon>
        <taxon>Acanthopleuribacteraceae</taxon>
        <taxon>Sulfidibacter</taxon>
    </lineage>
</organism>
<dbReference type="CDD" id="cd02968">
    <property type="entry name" value="SCO"/>
    <property type="match status" value="2"/>
</dbReference>
<accession>A0A8A4TMS4</accession>
<dbReference type="PANTHER" id="PTHR12151">
    <property type="entry name" value="ELECTRON TRANSPORT PROTIN SCO1/SENC FAMILY MEMBER"/>
    <property type="match status" value="1"/>
</dbReference>
<sequence length="384" mass="42156">MNRFVGGASALWFCLWLLVPGVAGDDRAKVVSPASLNVPNVDVTDQDGRRLKFYDDLIKGKTVAMNFIFTSCPTVCPPMGANFGALQQRLKQSQVSEVSLISVSIDPVTDTPARLKQWRSRFKGEAGWHLVTGRKQDIDKLLKMLRVFAPDINTHAPFVIIGTDGGRDGWRFVNGLTAAEKLAEMLTESSGVRKPAVAPSAKPDASDQERGATQPDTTEGRLGAAARYFGDTPLVDQHGREHRFYSDLIRGRVIVINTFFTSCTSVCPATMGSLAKVQDWLGDRLGREVFILSISVDPRNDTPERLAAYARDIQTRAGWYLLTGERENVSQVLQKIGQFTENRDSHSNVFIIGNDPTGLWKKALGLAPVTEIIPIVASVVEDRG</sequence>
<keyword evidence="4" id="KW-1015">Disulfide bond</keyword>
<dbReference type="AlphaFoldDB" id="A0A8A4TMS4"/>
<proteinExistence type="inferred from homology"/>
<evidence type="ECO:0000256" key="5">
    <source>
        <dbReference type="SAM" id="MobiDB-lite"/>
    </source>
</evidence>
<evidence type="ECO:0000256" key="4">
    <source>
        <dbReference type="PIRSR" id="PIRSR603782-2"/>
    </source>
</evidence>
<name>A0A8A4TMS4_SULCO</name>